<comment type="caution">
    <text evidence="2">The sequence shown here is derived from an EMBL/GenBank/DDBJ whole genome shotgun (WGS) entry which is preliminary data.</text>
</comment>
<reference evidence="2" key="1">
    <citation type="submission" date="2019-12" db="EMBL/GenBank/DDBJ databases">
        <title>Genome sequencing and annotation of Brassica cretica.</title>
        <authorList>
            <person name="Studholme D.J."/>
            <person name="Sarris P.F."/>
        </authorList>
    </citation>
    <scope>NUCLEOTIDE SEQUENCE</scope>
    <source>
        <strain evidence="2">PFS-102/07</strain>
        <tissue evidence="2">Leaf</tissue>
    </source>
</reference>
<gene>
    <name evidence="2" type="ORF">F2Q70_00001456</name>
</gene>
<evidence type="ECO:0000313" key="2">
    <source>
        <dbReference type="EMBL" id="KAF2571935.1"/>
    </source>
</evidence>
<accession>A0A8S9IQS3</accession>
<organism evidence="2">
    <name type="scientific">Brassica cretica</name>
    <name type="common">Mustard</name>
    <dbReference type="NCBI Taxonomy" id="69181"/>
    <lineage>
        <taxon>Eukaryota</taxon>
        <taxon>Viridiplantae</taxon>
        <taxon>Streptophyta</taxon>
        <taxon>Embryophyta</taxon>
        <taxon>Tracheophyta</taxon>
        <taxon>Spermatophyta</taxon>
        <taxon>Magnoliopsida</taxon>
        <taxon>eudicotyledons</taxon>
        <taxon>Gunneridae</taxon>
        <taxon>Pentapetalae</taxon>
        <taxon>rosids</taxon>
        <taxon>malvids</taxon>
        <taxon>Brassicales</taxon>
        <taxon>Brassicaceae</taxon>
        <taxon>Brassiceae</taxon>
        <taxon>Brassica</taxon>
    </lineage>
</organism>
<feature type="compositionally biased region" description="Basic and acidic residues" evidence="1">
    <location>
        <begin position="47"/>
        <end position="57"/>
    </location>
</feature>
<proteinExistence type="predicted"/>
<evidence type="ECO:0000256" key="1">
    <source>
        <dbReference type="SAM" id="MobiDB-lite"/>
    </source>
</evidence>
<sequence>MLSPVELADLRLATVAERKPSIIWKEESQRVATPDEPTPRRQRNKHHLESKADMVQP</sequence>
<dbReference type="AlphaFoldDB" id="A0A8S9IQS3"/>
<dbReference type="EMBL" id="QGKY02001015">
    <property type="protein sequence ID" value="KAF2571935.1"/>
    <property type="molecule type" value="Genomic_DNA"/>
</dbReference>
<name>A0A8S9IQS3_BRACR</name>
<feature type="region of interest" description="Disordered" evidence="1">
    <location>
        <begin position="26"/>
        <end position="57"/>
    </location>
</feature>
<protein>
    <submittedName>
        <fullName evidence="2">Uncharacterized protein</fullName>
    </submittedName>
</protein>